<reference evidence="4" key="1">
    <citation type="journal article" date="2019" name="Int. J. Syst. Evol. Microbiol.">
        <title>The Global Catalogue of Microorganisms (GCM) 10K type strain sequencing project: providing services to taxonomists for standard genome sequencing and annotation.</title>
        <authorList>
            <consortium name="The Broad Institute Genomics Platform"/>
            <consortium name="The Broad Institute Genome Sequencing Center for Infectious Disease"/>
            <person name="Wu L."/>
            <person name="Ma J."/>
        </authorList>
    </citation>
    <scope>NUCLEOTIDE SEQUENCE [LARGE SCALE GENOMIC DNA]</scope>
    <source>
        <strain evidence="4">JCM 3369</strain>
    </source>
</reference>
<evidence type="ECO:0000313" key="3">
    <source>
        <dbReference type="EMBL" id="MFC6884675.1"/>
    </source>
</evidence>
<comment type="caution">
    <text evidence="3">The sequence shown here is derived from an EMBL/GenBank/DDBJ whole genome shotgun (WGS) entry which is preliminary data.</text>
</comment>
<dbReference type="SUPFAM" id="SSF54001">
    <property type="entry name" value="Cysteine proteinases"/>
    <property type="match status" value="1"/>
</dbReference>
<proteinExistence type="predicted"/>
<dbReference type="EMBL" id="JBHSXS010000029">
    <property type="protein sequence ID" value="MFC6884675.1"/>
    <property type="molecule type" value="Genomic_DNA"/>
</dbReference>
<evidence type="ECO:0000259" key="1">
    <source>
        <dbReference type="Pfam" id="PF01471"/>
    </source>
</evidence>
<dbReference type="InterPro" id="IPR002477">
    <property type="entry name" value="Peptidoglycan-bd-like"/>
</dbReference>
<dbReference type="Pfam" id="PF01471">
    <property type="entry name" value="PG_binding_1"/>
    <property type="match status" value="1"/>
</dbReference>
<dbReference type="InterPro" id="IPR036366">
    <property type="entry name" value="PGBDSf"/>
</dbReference>
<dbReference type="InterPro" id="IPR038765">
    <property type="entry name" value="Papain-like_cys_pep_sf"/>
</dbReference>
<dbReference type="SUPFAM" id="SSF47090">
    <property type="entry name" value="PGBD-like"/>
    <property type="match status" value="1"/>
</dbReference>
<name>A0ABW2CWJ1_9ACTN</name>
<dbReference type="RefSeq" id="WP_160823327.1">
    <property type="nucleotide sequence ID" value="NZ_JBHSXE010000001.1"/>
</dbReference>
<protein>
    <submittedName>
        <fullName evidence="3">Peptidoglycan-binding protein</fullName>
    </submittedName>
</protein>
<feature type="domain" description="Peptidase C51" evidence="2">
    <location>
        <begin position="37"/>
        <end position="121"/>
    </location>
</feature>
<dbReference type="Gene3D" id="1.10.101.10">
    <property type="entry name" value="PGBD-like superfamily/PGBD"/>
    <property type="match status" value="1"/>
</dbReference>
<organism evidence="3 4">
    <name type="scientific">Actinomadura yumaensis</name>
    <dbReference type="NCBI Taxonomy" id="111807"/>
    <lineage>
        <taxon>Bacteria</taxon>
        <taxon>Bacillati</taxon>
        <taxon>Actinomycetota</taxon>
        <taxon>Actinomycetes</taxon>
        <taxon>Streptosporangiales</taxon>
        <taxon>Thermomonosporaceae</taxon>
        <taxon>Actinomadura</taxon>
    </lineage>
</organism>
<dbReference type="Proteomes" id="UP001596380">
    <property type="component" value="Unassembled WGS sequence"/>
</dbReference>
<accession>A0ABW2CWJ1</accession>
<sequence>MATADDVLRVARSQLGYAERGNGWTKYGDWYAKGFENAAWCDMFLSWCAAEAGAAKAVGRFAYTPSHAGWFRDRGRWGSAPRKGAIVFFDWGGTRRISAIDHVGIVEALRSDGGIVTIEGNTSDAVRRRVRRTGIAGYGYPAYAGSGSGGSGGVPAWPGRYLRRAKPMMHGPDVKQWQARMRARGSAIAADGWYGPESERACRDLQKRKRLEVDGVVGPDTWRATWAK</sequence>
<dbReference type="InterPro" id="IPR036365">
    <property type="entry name" value="PGBD-like_sf"/>
</dbReference>
<evidence type="ECO:0000259" key="2">
    <source>
        <dbReference type="Pfam" id="PF05257"/>
    </source>
</evidence>
<evidence type="ECO:0000313" key="4">
    <source>
        <dbReference type="Proteomes" id="UP001596380"/>
    </source>
</evidence>
<dbReference type="Gene3D" id="3.90.1720.10">
    <property type="entry name" value="endopeptidase domain like (from Nostoc punctiforme)"/>
    <property type="match status" value="1"/>
</dbReference>
<dbReference type="Pfam" id="PF05257">
    <property type="entry name" value="CHAP"/>
    <property type="match status" value="1"/>
</dbReference>
<gene>
    <name evidence="3" type="ORF">ACFQKB_33295</name>
</gene>
<keyword evidence="4" id="KW-1185">Reference proteome</keyword>
<feature type="domain" description="Peptidoglycan binding-like" evidence="1">
    <location>
        <begin position="171"/>
        <end position="224"/>
    </location>
</feature>
<dbReference type="InterPro" id="IPR007921">
    <property type="entry name" value="CHAP_dom"/>
</dbReference>